<evidence type="ECO:0000259" key="17">
    <source>
        <dbReference type="PROSITE" id="PS51203"/>
    </source>
</evidence>
<evidence type="ECO:0000256" key="7">
    <source>
        <dbReference type="ARBA" id="ARBA00022824"/>
    </source>
</evidence>
<keyword evidence="7 16" id="KW-0256">Endoplasmic reticulum</keyword>
<dbReference type="RefSeq" id="XP_014251316.1">
    <property type="nucleotide sequence ID" value="XM_014395830.2"/>
</dbReference>
<evidence type="ECO:0000256" key="1">
    <source>
        <dbReference type="ARBA" id="ARBA00004477"/>
    </source>
</evidence>
<comment type="similarity">
    <text evidence="15">Belongs to the p23/wos2 family.</text>
</comment>
<dbReference type="CDD" id="cd06465">
    <property type="entry name" value="p23_hB-ind1_like"/>
    <property type="match status" value="1"/>
</dbReference>
<dbReference type="PANTHER" id="PTHR11035:SF35">
    <property type="entry name" value="VERY-LONG-CHAIN (3R)-3-HYDROXYACYL-COA DEHYDRATASE"/>
    <property type="match status" value="1"/>
</dbReference>
<comment type="function">
    <text evidence="16">Catalyzes the third of the four reactions of the long-chain fatty acids elongation cycle. This endoplasmic reticulum-bound enzymatic process, allows the addition of two carbons to the chain of long- and very long-chain fatty acids/VLCFAs per cycle. This enzyme catalyzes the dehydration of the 3-hydroxyacyl-CoA intermediate into trans-2,3-enoyl-CoA, within each cycle of fatty acid elongation. Thereby, it participates to the production of VLCFAs of different chain lengths that are involved in multiple biological processes as precursors of membrane lipids and lipid mediators.</text>
</comment>
<dbReference type="SUPFAM" id="SSF49764">
    <property type="entry name" value="HSP20-like chaperones"/>
    <property type="match status" value="1"/>
</dbReference>
<feature type="domain" description="CS" evidence="17">
    <location>
        <begin position="3"/>
        <end position="95"/>
    </location>
</feature>
<comment type="pathway">
    <text evidence="2 16">Lipid metabolism; fatty acid biosynthesis.</text>
</comment>
<organism evidence="18 19">
    <name type="scientific">Cimex lectularius</name>
    <name type="common">Bed bug</name>
    <name type="synonym">Acanthia lectularia</name>
    <dbReference type="NCBI Taxonomy" id="79782"/>
    <lineage>
        <taxon>Eukaryota</taxon>
        <taxon>Metazoa</taxon>
        <taxon>Ecdysozoa</taxon>
        <taxon>Arthropoda</taxon>
        <taxon>Hexapoda</taxon>
        <taxon>Insecta</taxon>
        <taxon>Pterygota</taxon>
        <taxon>Neoptera</taxon>
        <taxon>Paraneoptera</taxon>
        <taxon>Hemiptera</taxon>
        <taxon>Heteroptera</taxon>
        <taxon>Panheteroptera</taxon>
        <taxon>Cimicomorpha</taxon>
        <taxon>Cimicidae</taxon>
        <taxon>Cimex</taxon>
    </lineage>
</organism>
<evidence type="ECO:0000256" key="5">
    <source>
        <dbReference type="ARBA" id="ARBA00022516"/>
    </source>
</evidence>
<evidence type="ECO:0000256" key="14">
    <source>
        <dbReference type="ARBA" id="ARBA00023239"/>
    </source>
</evidence>
<dbReference type="FunFam" id="2.60.40.790:FF:000013">
    <property type="entry name" value="Very-long-chain (3R)-3-hydroxyacyl-CoA dehydratase"/>
    <property type="match status" value="1"/>
</dbReference>
<feature type="transmembrane region" description="Helical" evidence="16">
    <location>
        <begin position="340"/>
        <end position="360"/>
    </location>
</feature>
<dbReference type="EnsemblMetazoa" id="XM_014395830.2">
    <property type="protein sequence ID" value="XP_014251316.1"/>
    <property type="gene ID" value="LOC106667710"/>
</dbReference>
<name>A0A8I6RWW7_CIMLE</name>
<dbReference type="GO" id="GO:0030497">
    <property type="term" value="P:fatty acid elongation"/>
    <property type="evidence" value="ECO:0007669"/>
    <property type="project" value="TreeGrafter"/>
</dbReference>
<reference evidence="18" key="1">
    <citation type="submission" date="2022-01" db="UniProtKB">
        <authorList>
            <consortium name="EnsemblMetazoa"/>
        </authorList>
    </citation>
    <scope>IDENTIFICATION</scope>
</reference>
<keyword evidence="11 16" id="KW-0443">Lipid metabolism</keyword>
<dbReference type="Gene3D" id="2.60.40.790">
    <property type="match status" value="1"/>
</dbReference>
<dbReference type="GO" id="GO:0030148">
    <property type="term" value="P:sphingolipid biosynthetic process"/>
    <property type="evidence" value="ECO:0007669"/>
    <property type="project" value="TreeGrafter"/>
</dbReference>
<evidence type="ECO:0000256" key="15">
    <source>
        <dbReference type="ARBA" id="ARBA00025733"/>
    </source>
</evidence>
<dbReference type="GO" id="GO:0005789">
    <property type="term" value="C:endoplasmic reticulum membrane"/>
    <property type="evidence" value="ECO:0007669"/>
    <property type="project" value="UniProtKB-SubCell"/>
</dbReference>
<keyword evidence="12 16" id="KW-0472">Membrane</keyword>
<dbReference type="KEGG" id="clec:106667710"/>
<accession>A0A8I6RWW7</accession>
<comment type="caution">
    <text evidence="16">Lacks conserved residue(s) required for the propagation of feature annotation.</text>
</comment>
<dbReference type="EC" id="4.2.1.134" evidence="4 16"/>
<dbReference type="OMA" id="SYLVMSH"/>
<evidence type="ECO:0000256" key="6">
    <source>
        <dbReference type="ARBA" id="ARBA00022692"/>
    </source>
</evidence>
<dbReference type="OrthoDB" id="2157530at2759"/>
<keyword evidence="13 16" id="KW-0275">Fatty acid biosynthesis</keyword>
<comment type="similarity">
    <text evidence="3 16">Belongs to the very long-chain fatty acids dehydratase HACD family.</text>
</comment>
<evidence type="ECO:0000313" key="18">
    <source>
        <dbReference type="EnsemblMetazoa" id="XP_014251316.1"/>
    </source>
</evidence>
<evidence type="ECO:0000256" key="10">
    <source>
        <dbReference type="ARBA" id="ARBA00023054"/>
    </source>
</evidence>
<sequence length="379" mass="44442">MLSPSPFVYWAQDSANIFLKVDLKDIKDESISIVKDALQMSAKGVGAHGATSYSFVLNFYSDIDLDEDAHQVKTSPRAVEFILKKASACWWPRLIKHQQKPPWLKIDFEKWRSEDEDFSDANNSNSNVANTKDIMGDYPELYEKLKKEEFGYVKEDIKKVYLVFYNLTQFVFFMYILIVMGVRFAKEGADSLEDTYEVVGAVLKFAQLIQYLEVMHPLFGYVKGSTTKALMQVTGRCIVLFAMIEPEQRMWRKPVVSWLIIIWSTIEIIRYPYYIAELYNKSFGLLTWLRYTMWIPLYPLGALCEGIIIIRNIPYFEETERFVVSLPNAWNVTFHTPTAMRIYLLFFFFPGLCSLMTHLHRTREKKLKSRQWKQKIKSK</sequence>
<keyword evidence="6 16" id="KW-0812">Transmembrane</keyword>
<dbReference type="UniPathway" id="UPA00094"/>
<keyword evidence="10" id="KW-0175">Coiled coil</keyword>
<comment type="subcellular location">
    <subcellularLocation>
        <location evidence="1 16">Endoplasmic reticulum membrane</location>
        <topology evidence="1 16">Multi-pass membrane protein</topology>
    </subcellularLocation>
</comment>
<proteinExistence type="inferred from homology"/>
<dbReference type="PANTHER" id="PTHR11035">
    <property type="entry name" value="VERY-LONG-CHAIN (3R)-3-HYDROXYACYL-COA DEHYDRATASE"/>
    <property type="match status" value="1"/>
</dbReference>
<feature type="transmembrane region" description="Helical" evidence="16">
    <location>
        <begin position="160"/>
        <end position="182"/>
    </location>
</feature>
<keyword evidence="5 16" id="KW-0444">Lipid biosynthesis</keyword>
<evidence type="ECO:0000256" key="16">
    <source>
        <dbReference type="RuleBase" id="RU363109"/>
    </source>
</evidence>
<feature type="transmembrane region" description="Helical" evidence="16">
    <location>
        <begin position="288"/>
        <end position="310"/>
    </location>
</feature>
<keyword evidence="19" id="KW-1185">Reference proteome</keyword>
<feature type="transmembrane region" description="Helical" evidence="16">
    <location>
        <begin position="255"/>
        <end position="276"/>
    </location>
</feature>
<dbReference type="InterPro" id="IPR007482">
    <property type="entry name" value="Tyr_Pase-like_PTPLA"/>
</dbReference>
<dbReference type="GO" id="GO:0102158">
    <property type="term" value="F:very-long-chain (3R)-3-hydroxyacyl-CoA dehydratase activity"/>
    <property type="evidence" value="ECO:0007669"/>
    <property type="project" value="UniProtKB-EC"/>
</dbReference>
<keyword evidence="14 16" id="KW-0456">Lyase</keyword>
<dbReference type="InterPro" id="IPR007052">
    <property type="entry name" value="CS_dom"/>
</dbReference>
<dbReference type="GeneID" id="106667710"/>
<evidence type="ECO:0000256" key="12">
    <source>
        <dbReference type="ARBA" id="ARBA00023136"/>
    </source>
</evidence>
<keyword evidence="8 16" id="KW-0276">Fatty acid metabolism</keyword>
<dbReference type="Proteomes" id="UP000494040">
    <property type="component" value="Unassembled WGS sequence"/>
</dbReference>
<evidence type="ECO:0000256" key="3">
    <source>
        <dbReference type="ARBA" id="ARBA00007811"/>
    </source>
</evidence>
<evidence type="ECO:0000256" key="13">
    <source>
        <dbReference type="ARBA" id="ARBA00023160"/>
    </source>
</evidence>
<protein>
    <recommendedName>
        <fullName evidence="4 16">Very-long-chain (3R)-3-hydroxyacyl-CoA dehydratase</fullName>
        <ecNumber evidence="4 16">4.2.1.134</ecNumber>
    </recommendedName>
</protein>
<evidence type="ECO:0000256" key="4">
    <source>
        <dbReference type="ARBA" id="ARBA00013122"/>
    </source>
</evidence>
<dbReference type="InterPro" id="IPR008978">
    <property type="entry name" value="HSP20-like_chaperone"/>
</dbReference>
<evidence type="ECO:0000256" key="2">
    <source>
        <dbReference type="ARBA" id="ARBA00005194"/>
    </source>
</evidence>
<dbReference type="PROSITE" id="PS51203">
    <property type="entry name" value="CS"/>
    <property type="match status" value="1"/>
</dbReference>
<dbReference type="AlphaFoldDB" id="A0A8I6RWW7"/>
<dbReference type="Pfam" id="PF04387">
    <property type="entry name" value="PTPLA"/>
    <property type="match status" value="1"/>
</dbReference>
<dbReference type="GO" id="GO:0042761">
    <property type="term" value="P:very long-chain fatty acid biosynthetic process"/>
    <property type="evidence" value="ECO:0007669"/>
    <property type="project" value="TreeGrafter"/>
</dbReference>
<evidence type="ECO:0000313" key="19">
    <source>
        <dbReference type="Proteomes" id="UP000494040"/>
    </source>
</evidence>
<evidence type="ECO:0000256" key="9">
    <source>
        <dbReference type="ARBA" id="ARBA00022989"/>
    </source>
</evidence>
<evidence type="ECO:0000256" key="8">
    <source>
        <dbReference type="ARBA" id="ARBA00022832"/>
    </source>
</evidence>
<keyword evidence="9 16" id="KW-1133">Transmembrane helix</keyword>
<dbReference type="CTD" id="201562"/>
<evidence type="ECO:0000256" key="11">
    <source>
        <dbReference type="ARBA" id="ARBA00023098"/>
    </source>
</evidence>
<comment type="catalytic activity">
    <reaction evidence="16">
        <text>a very-long-chain (3R)-3-hydroxyacyl-CoA = a very-long-chain (2E)-enoyl-CoA + H2O</text>
        <dbReference type="Rhea" id="RHEA:45812"/>
        <dbReference type="ChEBI" id="CHEBI:15377"/>
        <dbReference type="ChEBI" id="CHEBI:83728"/>
        <dbReference type="ChEBI" id="CHEBI:85440"/>
        <dbReference type="EC" id="4.2.1.134"/>
    </reaction>
</comment>